<comment type="caution">
    <text evidence="1">The sequence shown here is derived from an EMBL/GenBank/DDBJ whole genome shotgun (WGS) entry which is preliminary data.</text>
</comment>
<organism evidence="1 2">
    <name type="scientific">Durusdinium trenchii</name>
    <dbReference type="NCBI Taxonomy" id="1381693"/>
    <lineage>
        <taxon>Eukaryota</taxon>
        <taxon>Sar</taxon>
        <taxon>Alveolata</taxon>
        <taxon>Dinophyceae</taxon>
        <taxon>Suessiales</taxon>
        <taxon>Symbiodiniaceae</taxon>
        <taxon>Durusdinium</taxon>
    </lineage>
</organism>
<dbReference type="Proteomes" id="UP001642464">
    <property type="component" value="Unassembled WGS sequence"/>
</dbReference>
<keyword evidence="2" id="KW-1185">Reference proteome</keyword>
<proteinExistence type="predicted"/>
<dbReference type="EMBL" id="CAXAMM010044044">
    <property type="protein sequence ID" value="CAK9112874.1"/>
    <property type="molecule type" value="Genomic_DNA"/>
</dbReference>
<sequence>MTPDVLLNITWQFKYKPGVPLAVQQWDLATEWASGYKGHSALYVTDHRAPVNPVEDRPAMLMKSFGSLNETKNAELVYGYPLGKHQFDGQLAYHQPPDPDANLSGMSKHKRKANCLMPDALDLEKGEIGDEAEKFQKI</sequence>
<protein>
    <submittedName>
        <fullName evidence="1">Uncharacterized protein</fullName>
    </submittedName>
</protein>
<feature type="non-terminal residue" evidence="1">
    <location>
        <position position="138"/>
    </location>
</feature>
<name>A0ABP0SKK2_9DINO</name>
<reference evidence="1 2" key="1">
    <citation type="submission" date="2024-02" db="EMBL/GenBank/DDBJ databases">
        <authorList>
            <person name="Chen Y."/>
            <person name="Shah S."/>
            <person name="Dougan E. K."/>
            <person name="Thang M."/>
            <person name="Chan C."/>
        </authorList>
    </citation>
    <scope>NUCLEOTIDE SEQUENCE [LARGE SCALE GENOMIC DNA]</scope>
</reference>
<evidence type="ECO:0000313" key="1">
    <source>
        <dbReference type="EMBL" id="CAK9112874.1"/>
    </source>
</evidence>
<evidence type="ECO:0000313" key="2">
    <source>
        <dbReference type="Proteomes" id="UP001642464"/>
    </source>
</evidence>
<gene>
    <name evidence="1" type="ORF">SCF082_LOCUS52333</name>
</gene>
<accession>A0ABP0SKK2</accession>